<feature type="region of interest" description="Disordered" evidence="9">
    <location>
        <begin position="461"/>
        <end position="605"/>
    </location>
</feature>
<comment type="cofactor">
    <cofactor evidence="1">
        <name>Mn(2+)</name>
        <dbReference type="ChEBI" id="CHEBI:29035"/>
    </cofactor>
</comment>
<evidence type="ECO:0000256" key="3">
    <source>
        <dbReference type="ARBA" id="ARBA00004496"/>
    </source>
</evidence>
<feature type="region of interest" description="Disordered" evidence="9">
    <location>
        <begin position="737"/>
        <end position="770"/>
    </location>
</feature>
<dbReference type="CDD" id="cd05402">
    <property type="entry name" value="NT_PAP_TUTase"/>
    <property type="match status" value="1"/>
</dbReference>
<dbReference type="Proteomes" id="UP001652628">
    <property type="component" value="Chromosome 3"/>
</dbReference>
<dbReference type="Gene3D" id="3.30.460.10">
    <property type="entry name" value="Beta Polymerase, domain 2"/>
    <property type="match status" value="1"/>
</dbReference>
<feature type="chain" id="PRO_5046060500" evidence="10">
    <location>
        <begin position="20"/>
        <end position="1393"/>
    </location>
</feature>
<evidence type="ECO:0000256" key="7">
    <source>
        <dbReference type="ARBA" id="ARBA00022842"/>
    </source>
</evidence>
<dbReference type="GO" id="GO:0005737">
    <property type="term" value="C:cytoplasm"/>
    <property type="evidence" value="ECO:0007669"/>
    <property type="project" value="UniProtKB-SubCell"/>
</dbReference>
<feature type="region of interest" description="Disordered" evidence="9">
    <location>
        <begin position="1320"/>
        <end position="1340"/>
    </location>
</feature>
<evidence type="ECO:0000256" key="6">
    <source>
        <dbReference type="ARBA" id="ARBA00022723"/>
    </source>
</evidence>
<dbReference type="RefSeq" id="XP_036672945.3">
    <property type="nucleotide sequence ID" value="XM_036817050.3"/>
</dbReference>
<evidence type="ECO:0000256" key="10">
    <source>
        <dbReference type="SAM" id="SignalP"/>
    </source>
</evidence>
<dbReference type="Gene3D" id="1.10.1410.10">
    <property type="match status" value="1"/>
</dbReference>
<feature type="region of interest" description="Disordered" evidence="9">
    <location>
        <begin position="325"/>
        <end position="386"/>
    </location>
</feature>
<dbReference type="PANTHER" id="PTHR12271">
    <property type="entry name" value="POLY A POLYMERASE CID PAP -RELATED"/>
    <property type="match status" value="1"/>
</dbReference>
<feature type="compositionally biased region" description="Basic residues" evidence="9">
    <location>
        <begin position="488"/>
        <end position="498"/>
    </location>
</feature>
<feature type="compositionally biased region" description="Polar residues" evidence="9">
    <location>
        <begin position="560"/>
        <end position="589"/>
    </location>
</feature>
<organism evidence="13 14">
    <name type="scientific">Drosophila suzukii</name>
    <name type="common">Spotted-wing drosophila fruit fly</name>
    <dbReference type="NCBI Taxonomy" id="28584"/>
    <lineage>
        <taxon>Eukaryota</taxon>
        <taxon>Metazoa</taxon>
        <taxon>Ecdysozoa</taxon>
        <taxon>Arthropoda</taxon>
        <taxon>Hexapoda</taxon>
        <taxon>Insecta</taxon>
        <taxon>Pterygota</taxon>
        <taxon>Neoptera</taxon>
        <taxon>Endopterygota</taxon>
        <taxon>Diptera</taxon>
        <taxon>Brachycera</taxon>
        <taxon>Muscomorpha</taxon>
        <taxon>Ephydroidea</taxon>
        <taxon>Drosophilidae</taxon>
        <taxon>Drosophila</taxon>
        <taxon>Sophophora</taxon>
    </lineage>
</organism>
<dbReference type="InterPro" id="IPR002058">
    <property type="entry name" value="PAP_assoc"/>
</dbReference>
<comment type="similarity">
    <text evidence="8">Belongs to the DNA polymerase type-B-like family. GLD2 subfamily.</text>
</comment>
<evidence type="ECO:0000256" key="9">
    <source>
        <dbReference type="SAM" id="MobiDB-lite"/>
    </source>
</evidence>
<accession>A0AB40A7K1</accession>
<evidence type="ECO:0000256" key="8">
    <source>
        <dbReference type="ARBA" id="ARBA00038491"/>
    </source>
</evidence>
<feature type="compositionally biased region" description="Polar residues" evidence="9">
    <location>
        <begin position="1363"/>
        <end position="1373"/>
    </location>
</feature>
<evidence type="ECO:0000256" key="2">
    <source>
        <dbReference type="ARBA" id="ARBA00001946"/>
    </source>
</evidence>
<protein>
    <submittedName>
        <fullName evidence="14">Poly(A) RNA polymerase gld-2 homolog A</fullName>
    </submittedName>
</protein>
<feature type="compositionally biased region" description="Low complexity" evidence="9">
    <location>
        <begin position="677"/>
        <end position="686"/>
    </location>
</feature>
<evidence type="ECO:0000313" key="14">
    <source>
        <dbReference type="RefSeq" id="XP_036672945.3"/>
    </source>
</evidence>
<keyword evidence="7" id="KW-0460">Magnesium</keyword>
<dbReference type="Pfam" id="PF03828">
    <property type="entry name" value="PAP_assoc"/>
    <property type="match status" value="1"/>
</dbReference>
<dbReference type="GeneID" id="108006447"/>
<dbReference type="GO" id="GO:1990817">
    <property type="term" value="F:poly(A) RNA polymerase activity"/>
    <property type="evidence" value="ECO:0007669"/>
    <property type="project" value="TreeGrafter"/>
</dbReference>
<keyword evidence="6" id="KW-0479">Metal-binding</keyword>
<comment type="cofactor">
    <cofactor evidence="2">
        <name>Mg(2+)</name>
        <dbReference type="ChEBI" id="CHEBI:18420"/>
    </cofactor>
</comment>
<feature type="region of interest" description="Disordered" evidence="9">
    <location>
        <begin position="22"/>
        <end position="65"/>
    </location>
</feature>
<feature type="compositionally biased region" description="Low complexity" evidence="9">
    <location>
        <begin position="335"/>
        <end position="347"/>
    </location>
</feature>
<evidence type="ECO:0000259" key="11">
    <source>
        <dbReference type="Pfam" id="PF03828"/>
    </source>
</evidence>
<evidence type="ECO:0000256" key="5">
    <source>
        <dbReference type="ARBA" id="ARBA00022679"/>
    </source>
</evidence>
<feature type="signal peptide" evidence="10">
    <location>
        <begin position="1"/>
        <end position="19"/>
    </location>
</feature>
<sequence>MSTALAMAAAASSSATAAAAATTTTTSNTTNTTASPATTTITTNNPMNTITTTKTTPTAGEGGAGLIEPAPILVIEESGRNEAEGLEPPLEVSIPKPRRQRKTTVVHTCPRPPGGYKYSMEFLYGIGSGMAGVTLNIPTPSSITPRTLRTTAPLLTTHMPLLSTMGVPTPRSAGCSASGIRYAGAVGLTGAPGAGTAAGAATTTTLTTASSSAGSGAEGVTGSVSSGSLPASAAGGIPAAQFIYQGYLPTGPQRRLWHTENAVWQFDRNYPYNQAYSSQFGIPMMPVGFEHPYGQRIIYPGYYNQATAGLHATVPGISRTSRHVTTQQPHLLAQPAAPGEATEEAPPSLANTPQVSNPWRYGRPGAHRDRLGSGRQGVATTPGSTVYHRDSKTYYNSITGGMGGGPRYKTPFVANPRSYQSGGTVAAGGAITAGGAAAAGGATAAGGTGTTTAVATAATPATVATSSNEPAISANNRSNQGSSTHNFSRNRHSSKKGGKNSVGKEQQTSHSSGSLSNSSSKSQLDRHPTSSSTSISPSKQSNRIYKNRMRYNANAPAEQKPQTTAAPMSNNYQPPQRPQSGGRRTSKFQGGNAYQGHTANRQQSRYYQSRHMDTYVYQPGHYMVYPSGSPVLGAASGGGAAAAGGVAGSGVPMPGGAGAGSSGGGGGAGAVGGGGAATVTASSATSEGEQPLDSDFDQRQEYADLGLDPANGGFSSDLEPLNFKQDTSELDAHSCLLSHPSSEVDGDDGRSFASLAPSVESDGTESDLSEASVESVVRDIMVSCLALATGAQEPDLSGPNLVPYGDMHHLRELERKSQQTGLINGYRSHMHPTFSPRGMSCCGDMLSQPTDDLVYKLDPDQKDVYDAGKSHLKEITEEPDNISVASNLSCSPSACSSKSAMAPSSAKVKSITPEEIIEEELPLVIHNRYWREFFGYTPADRFLLRAKLVEMKRPPKILANRNKWEPLSISIWRKFLGAQQTSHVYKTKMRLWRSIYTVAMTSYPRYGLYLVGSTISYFGSKCSDMDICMLACTNPNIDPRMEAVYHLQLMKDLLSRTNMFQDFNLIEARVPILRFTDRRHKVEVDINFNNSVGIRNTHLLYCYSQLEWRVRPMALTVKQWAQYHNINNAKNMTISSYSLMLMVIHFLQVGVNPPVLPCLHKLYPDKFGLLHPSDFGYVDMNEVIAPFQSENTQSLGELMLSFLHYYSMFEYGKYAISIRVGGVLPIEICRAATAPKNDIHQWNELCIEEPFDQTNTARSVYDSDTFERIRAIFMASYRRLESTRNLNSIFEGYDGPTILMQQPSMDSENEFYESQHHHLVANRGSSRSNSKMTSPRPSKLMVDKATTAIWSDINRKPDPLASSYKNYDTSSESAAKKNKVSKEDSVATEPPLA</sequence>
<feature type="domain" description="Poly(A) RNA polymerase mitochondrial-like central palm" evidence="12">
    <location>
        <begin position="967"/>
        <end position="1105"/>
    </location>
</feature>
<dbReference type="SUPFAM" id="SSF81631">
    <property type="entry name" value="PAP/OAS1 substrate-binding domain"/>
    <property type="match status" value="1"/>
</dbReference>
<keyword evidence="10" id="KW-0732">Signal</keyword>
<dbReference type="GO" id="GO:0031123">
    <property type="term" value="P:RNA 3'-end processing"/>
    <property type="evidence" value="ECO:0007669"/>
    <property type="project" value="TreeGrafter"/>
</dbReference>
<feature type="compositionally biased region" description="Low complexity" evidence="9">
    <location>
        <begin position="22"/>
        <end position="59"/>
    </location>
</feature>
<comment type="subcellular location">
    <subcellularLocation>
        <location evidence="3">Cytoplasm</location>
    </subcellularLocation>
</comment>
<evidence type="ECO:0000256" key="1">
    <source>
        <dbReference type="ARBA" id="ARBA00001936"/>
    </source>
</evidence>
<feature type="region of interest" description="Disordered" evidence="9">
    <location>
        <begin position="658"/>
        <end position="693"/>
    </location>
</feature>
<gene>
    <name evidence="14" type="primary">Gld2</name>
</gene>
<keyword evidence="13" id="KW-1185">Reference proteome</keyword>
<evidence type="ECO:0000313" key="13">
    <source>
        <dbReference type="Proteomes" id="UP001652628"/>
    </source>
</evidence>
<dbReference type="PANTHER" id="PTHR12271:SF40">
    <property type="entry name" value="POLY(A) RNA POLYMERASE GLD2"/>
    <property type="match status" value="1"/>
</dbReference>
<reference evidence="14" key="1">
    <citation type="submission" date="2025-08" db="UniProtKB">
        <authorList>
            <consortium name="RefSeq"/>
        </authorList>
    </citation>
    <scope>IDENTIFICATION</scope>
</reference>
<name>A0AB40A7K1_DROSZ</name>
<dbReference type="Pfam" id="PF22600">
    <property type="entry name" value="MTPAP-like_central"/>
    <property type="match status" value="1"/>
</dbReference>
<feature type="compositionally biased region" description="Polar residues" evidence="9">
    <location>
        <begin position="466"/>
        <end position="487"/>
    </location>
</feature>
<dbReference type="InterPro" id="IPR043519">
    <property type="entry name" value="NT_sf"/>
</dbReference>
<feature type="compositionally biased region" description="Low complexity" evidence="9">
    <location>
        <begin position="499"/>
        <end position="522"/>
    </location>
</feature>
<dbReference type="SUPFAM" id="SSF81301">
    <property type="entry name" value="Nucleotidyltransferase"/>
    <property type="match status" value="1"/>
</dbReference>
<keyword evidence="5" id="KW-0808">Transferase</keyword>
<evidence type="ECO:0000256" key="4">
    <source>
        <dbReference type="ARBA" id="ARBA00022490"/>
    </source>
</evidence>
<feature type="compositionally biased region" description="Polar residues" evidence="9">
    <location>
        <begin position="595"/>
        <end position="605"/>
    </location>
</feature>
<evidence type="ECO:0000259" key="12">
    <source>
        <dbReference type="Pfam" id="PF22600"/>
    </source>
</evidence>
<feature type="region of interest" description="Disordered" evidence="9">
    <location>
        <begin position="208"/>
        <end position="228"/>
    </location>
</feature>
<dbReference type="GO" id="GO:0046872">
    <property type="term" value="F:metal ion binding"/>
    <property type="evidence" value="ECO:0007669"/>
    <property type="project" value="UniProtKB-KW"/>
</dbReference>
<dbReference type="InterPro" id="IPR054708">
    <property type="entry name" value="MTPAP-like_central"/>
</dbReference>
<keyword evidence="4" id="KW-0963">Cytoplasm</keyword>
<feature type="region of interest" description="Disordered" evidence="9">
    <location>
        <begin position="1352"/>
        <end position="1393"/>
    </location>
</feature>
<feature type="compositionally biased region" description="Polar residues" evidence="9">
    <location>
        <begin position="1323"/>
        <end position="1336"/>
    </location>
</feature>
<feature type="domain" description="PAP-associated" evidence="11">
    <location>
        <begin position="1194"/>
        <end position="1255"/>
    </location>
</feature>
<feature type="compositionally biased region" description="Gly residues" evidence="9">
    <location>
        <begin position="658"/>
        <end position="676"/>
    </location>
</feature>
<feature type="compositionally biased region" description="Low complexity" evidence="9">
    <location>
        <begin position="529"/>
        <end position="538"/>
    </location>
</feature>
<proteinExistence type="inferred from homology"/>